<evidence type="ECO:0000313" key="3">
    <source>
        <dbReference type="Proteomes" id="UP001607302"/>
    </source>
</evidence>
<dbReference type="AlphaFoldDB" id="A0ABD2A1I3"/>
<keyword evidence="3" id="KW-1185">Reference proteome</keyword>
<feature type="region of interest" description="Disordered" evidence="1">
    <location>
        <begin position="1"/>
        <end position="26"/>
    </location>
</feature>
<feature type="compositionally biased region" description="Basic and acidic residues" evidence="1">
    <location>
        <begin position="1"/>
        <end position="11"/>
    </location>
</feature>
<sequence>MEEEEKSREESNMAAGGSCGAADVASSSSVLRTAVNSLSYSFAAQPGSFGWFGPSTIGRGVVRREGGGRNEQRGLREADDHSTSPSSLRPQATPQQATLATDRNHDHKEINLVREHVYYLDEYCTMIMTD</sequence>
<protein>
    <submittedName>
        <fullName evidence="2">Uncharacterized protein</fullName>
    </submittedName>
</protein>
<gene>
    <name evidence="2" type="ORF">V1478_015633</name>
</gene>
<name>A0ABD2A1I3_VESSQ</name>
<evidence type="ECO:0000256" key="1">
    <source>
        <dbReference type="SAM" id="MobiDB-lite"/>
    </source>
</evidence>
<organism evidence="2 3">
    <name type="scientific">Vespula squamosa</name>
    <name type="common">Southern yellow jacket</name>
    <name type="synonym">Wasp</name>
    <dbReference type="NCBI Taxonomy" id="30214"/>
    <lineage>
        <taxon>Eukaryota</taxon>
        <taxon>Metazoa</taxon>
        <taxon>Ecdysozoa</taxon>
        <taxon>Arthropoda</taxon>
        <taxon>Hexapoda</taxon>
        <taxon>Insecta</taxon>
        <taxon>Pterygota</taxon>
        <taxon>Neoptera</taxon>
        <taxon>Endopterygota</taxon>
        <taxon>Hymenoptera</taxon>
        <taxon>Apocrita</taxon>
        <taxon>Aculeata</taxon>
        <taxon>Vespoidea</taxon>
        <taxon>Vespidae</taxon>
        <taxon>Vespinae</taxon>
        <taxon>Vespula</taxon>
    </lineage>
</organism>
<feature type="compositionally biased region" description="Basic and acidic residues" evidence="1">
    <location>
        <begin position="62"/>
        <end position="82"/>
    </location>
</feature>
<feature type="region of interest" description="Disordered" evidence="1">
    <location>
        <begin position="60"/>
        <end position="106"/>
    </location>
</feature>
<feature type="compositionally biased region" description="Polar residues" evidence="1">
    <location>
        <begin position="83"/>
        <end position="101"/>
    </location>
</feature>
<proteinExistence type="predicted"/>
<evidence type="ECO:0000313" key="2">
    <source>
        <dbReference type="EMBL" id="KAL2714448.1"/>
    </source>
</evidence>
<dbReference type="Proteomes" id="UP001607302">
    <property type="component" value="Unassembled WGS sequence"/>
</dbReference>
<accession>A0ABD2A1I3</accession>
<comment type="caution">
    <text evidence="2">The sequence shown here is derived from an EMBL/GenBank/DDBJ whole genome shotgun (WGS) entry which is preliminary data.</text>
</comment>
<reference evidence="2 3" key="1">
    <citation type="journal article" date="2024" name="Ann. Entomol. Soc. Am.">
        <title>Genomic analyses of the southern and eastern yellowjacket wasps (Hymenoptera: Vespidae) reveal evolutionary signatures of social life.</title>
        <authorList>
            <person name="Catto M.A."/>
            <person name="Caine P.B."/>
            <person name="Orr S.E."/>
            <person name="Hunt B.G."/>
            <person name="Goodisman M.A.D."/>
        </authorList>
    </citation>
    <scope>NUCLEOTIDE SEQUENCE [LARGE SCALE GENOMIC DNA]</scope>
    <source>
        <strain evidence="2">233</strain>
        <tissue evidence="2">Head and thorax</tissue>
    </source>
</reference>
<dbReference type="EMBL" id="JAUDFV010000156">
    <property type="protein sequence ID" value="KAL2714448.1"/>
    <property type="molecule type" value="Genomic_DNA"/>
</dbReference>